<accession>A0ACB5R7W5</accession>
<protein>
    <submittedName>
        <fullName evidence="1">Uncharacterized protein</fullName>
    </submittedName>
</protein>
<proteinExistence type="predicted"/>
<comment type="caution">
    <text evidence="1">The sequence shown here is derived from an EMBL/GenBank/DDBJ whole genome shotgun (WGS) entry which is preliminary data.</text>
</comment>
<dbReference type="Proteomes" id="UP001058074">
    <property type="component" value="Unassembled WGS sequence"/>
</dbReference>
<name>A0ACB5R7W5_9CLOT</name>
<reference evidence="1" key="1">
    <citation type="journal article" date="2025" name="Int. J. Syst. Evol. Microbiol.">
        <title>Inconstantimicrobium mannanitabidum sp. nov., a novel member of the family Clostridiaceae isolated from anoxic soil under the treatment of reductive soil disinfestation.</title>
        <authorList>
            <person name="Ueki A."/>
            <person name="Tonouchi A."/>
            <person name="Honma S."/>
            <person name="Kaku N."/>
            <person name="Ueki K."/>
        </authorList>
    </citation>
    <scope>NUCLEOTIDE SEQUENCE</scope>
    <source>
        <strain evidence="1">TW13</strain>
    </source>
</reference>
<sequence>MYEKLNQYLFNSSLGDYWYDEGNIIATDILKKFSESDWEKLLDDISSKSIEWQIQFAYCAPEINNEFLIRSLILLASIDNDELFKTCIDTLRVIINLDNKLIIASDKAMLERIEKILKKCDNATRIVFEDFVAKLQK</sequence>
<dbReference type="EMBL" id="BROD01000001">
    <property type="protein sequence ID" value="GKX65104.1"/>
    <property type="molecule type" value="Genomic_DNA"/>
</dbReference>
<gene>
    <name evidence="1" type="ORF">rsdtw13_03620</name>
</gene>
<evidence type="ECO:0000313" key="1">
    <source>
        <dbReference type="EMBL" id="GKX65104.1"/>
    </source>
</evidence>
<organism evidence="1 2">
    <name type="scientific">Inconstantimicrobium mannanitabidum</name>
    <dbReference type="NCBI Taxonomy" id="1604901"/>
    <lineage>
        <taxon>Bacteria</taxon>
        <taxon>Bacillati</taxon>
        <taxon>Bacillota</taxon>
        <taxon>Clostridia</taxon>
        <taxon>Eubacteriales</taxon>
        <taxon>Clostridiaceae</taxon>
        <taxon>Inconstantimicrobium</taxon>
    </lineage>
</organism>
<evidence type="ECO:0000313" key="2">
    <source>
        <dbReference type="Proteomes" id="UP001058074"/>
    </source>
</evidence>
<keyword evidence="2" id="KW-1185">Reference proteome</keyword>